<evidence type="ECO:0000313" key="3">
    <source>
        <dbReference type="Proteomes" id="UP000789570"/>
    </source>
</evidence>
<evidence type="ECO:0000313" key="2">
    <source>
        <dbReference type="EMBL" id="CAG8731446.1"/>
    </source>
</evidence>
<gene>
    <name evidence="2" type="ORF">FCALED_LOCUS15012</name>
</gene>
<dbReference type="AlphaFoldDB" id="A0A9N9NGJ9"/>
<protein>
    <submittedName>
        <fullName evidence="2">15265_t:CDS:1</fullName>
    </submittedName>
</protein>
<reference evidence="2" key="1">
    <citation type="submission" date="2021-06" db="EMBL/GenBank/DDBJ databases">
        <authorList>
            <person name="Kallberg Y."/>
            <person name="Tangrot J."/>
            <person name="Rosling A."/>
        </authorList>
    </citation>
    <scope>NUCLEOTIDE SEQUENCE</scope>
    <source>
        <strain evidence="2">UK204</strain>
    </source>
</reference>
<keyword evidence="1" id="KW-0732">Signal</keyword>
<feature type="signal peptide" evidence="1">
    <location>
        <begin position="1"/>
        <end position="19"/>
    </location>
</feature>
<proteinExistence type="predicted"/>
<organism evidence="2 3">
    <name type="scientific">Funneliformis caledonium</name>
    <dbReference type="NCBI Taxonomy" id="1117310"/>
    <lineage>
        <taxon>Eukaryota</taxon>
        <taxon>Fungi</taxon>
        <taxon>Fungi incertae sedis</taxon>
        <taxon>Mucoromycota</taxon>
        <taxon>Glomeromycotina</taxon>
        <taxon>Glomeromycetes</taxon>
        <taxon>Glomerales</taxon>
        <taxon>Glomeraceae</taxon>
        <taxon>Funneliformis</taxon>
    </lineage>
</organism>
<comment type="caution">
    <text evidence="2">The sequence shown here is derived from an EMBL/GenBank/DDBJ whole genome shotgun (WGS) entry which is preliminary data.</text>
</comment>
<feature type="chain" id="PRO_5040314743" evidence="1">
    <location>
        <begin position="20"/>
        <end position="132"/>
    </location>
</feature>
<dbReference type="OrthoDB" id="2507450at2759"/>
<evidence type="ECO:0000256" key="1">
    <source>
        <dbReference type="SAM" id="SignalP"/>
    </source>
</evidence>
<name>A0A9N9NGJ9_9GLOM</name>
<accession>A0A9N9NGJ9</accession>
<keyword evidence="3" id="KW-1185">Reference proteome</keyword>
<dbReference type="EMBL" id="CAJVPQ010012387">
    <property type="protein sequence ID" value="CAG8731446.1"/>
    <property type="molecule type" value="Genomic_DNA"/>
</dbReference>
<sequence>MKLAPIFAITLAFVATAQAAPAMLSKRCFGQEHTPKAEATLQDIEDIAQGTGKEEQAENLSGAMFRALLANAPTCDQQDIAKTYRQLERNIPIAGQRSLLCNKHPRYIEIFGLVQAQDPTGKSKAKDPEDDK</sequence>
<dbReference type="Proteomes" id="UP000789570">
    <property type="component" value="Unassembled WGS sequence"/>
</dbReference>